<evidence type="ECO:0000313" key="2">
    <source>
        <dbReference type="Proteomes" id="UP000053718"/>
    </source>
</evidence>
<dbReference type="AlphaFoldDB" id="A0A094IQQ8"/>
<dbReference type="EMBL" id="JPIN01000011">
    <property type="protein sequence ID" value="KFZ28189.1"/>
    <property type="molecule type" value="Genomic_DNA"/>
</dbReference>
<keyword evidence="2" id="KW-1185">Reference proteome</keyword>
<dbReference type="Proteomes" id="UP000053718">
    <property type="component" value="Unassembled WGS sequence"/>
</dbReference>
<proteinExistence type="predicted"/>
<evidence type="ECO:0000313" key="1">
    <source>
        <dbReference type="EMBL" id="KFZ28189.1"/>
    </source>
</evidence>
<dbReference type="RefSeq" id="WP_034733325.1">
    <property type="nucleotide sequence ID" value="NZ_JPIN01000011.1"/>
</dbReference>
<sequence length="79" mass="9205">MTTKKKTRKVALYRGEEAISSYSQHAAEAPLALLRAIRREFSRNPTLTHAVLRDTSGRCWEVNRHMSRLRVLWLSLIVR</sequence>
<organism evidence="1 2">
    <name type="scientific">Pseudidiomarina atlantica</name>
    <dbReference type="NCBI Taxonomy" id="1517416"/>
    <lineage>
        <taxon>Bacteria</taxon>
        <taxon>Pseudomonadati</taxon>
        <taxon>Pseudomonadota</taxon>
        <taxon>Gammaproteobacteria</taxon>
        <taxon>Alteromonadales</taxon>
        <taxon>Idiomarinaceae</taxon>
        <taxon>Pseudidiomarina</taxon>
    </lineage>
</organism>
<name>A0A094IQQ8_9GAMM</name>
<dbReference type="OrthoDB" id="6240578at2"/>
<protein>
    <submittedName>
        <fullName evidence="1">Uncharacterized protein</fullName>
    </submittedName>
</protein>
<comment type="caution">
    <text evidence="1">The sequence shown here is derived from an EMBL/GenBank/DDBJ whole genome shotgun (WGS) entry which is preliminary data.</text>
</comment>
<reference evidence="1 2" key="1">
    <citation type="submission" date="2014-06" db="EMBL/GenBank/DDBJ databases">
        <title>Draft genome sequence of Idiomarina sp. MCCC 1A10513.</title>
        <authorList>
            <person name="Du J."/>
            <person name="Lai Q."/>
            <person name="Shao Z."/>
        </authorList>
    </citation>
    <scope>NUCLEOTIDE SEQUENCE [LARGE SCALE GENOMIC DNA]</scope>
    <source>
        <strain evidence="1 2">MCCC 1A10513</strain>
    </source>
</reference>
<accession>A0A094IQQ8</accession>
<gene>
    <name evidence="1" type="ORF">IDAT_10125</name>
</gene>